<dbReference type="RefSeq" id="WP_006192095.1">
    <property type="nucleotide sequence ID" value="NC_015437.1"/>
</dbReference>
<dbReference type="EMBL" id="CP002637">
    <property type="protein sequence ID" value="AEC00280.1"/>
    <property type="molecule type" value="Genomic_DNA"/>
</dbReference>
<evidence type="ECO:0000259" key="2">
    <source>
        <dbReference type="Pfam" id="PF21821"/>
    </source>
</evidence>
<name>C9LU95_SELS3</name>
<evidence type="ECO:0000313" key="5">
    <source>
        <dbReference type="Proteomes" id="UP000003505"/>
    </source>
</evidence>
<reference evidence="4 5" key="1">
    <citation type="submission" date="2009-09" db="EMBL/GenBank/DDBJ databases">
        <authorList>
            <person name="Weinstock G."/>
            <person name="Sodergren E."/>
            <person name="Clifton S."/>
            <person name="Fulton L."/>
            <person name="Fulton B."/>
            <person name="Courtney L."/>
            <person name="Fronick C."/>
            <person name="Harrison M."/>
            <person name="Strong C."/>
            <person name="Farmer C."/>
            <person name="Delahaunty K."/>
            <person name="Markovic C."/>
            <person name="Hall O."/>
            <person name="Minx P."/>
            <person name="Tomlinson C."/>
            <person name="Mitreva M."/>
            <person name="Nelson J."/>
            <person name="Hou S."/>
            <person name="Wollam A."/>
            <person name="Pepin K.H."/>
            <person name="Johnson M."/>
            <person name="Bhonagiri V."/>
            <person name="Nash W.E."/>
            <person name="Warren W."/>
            <person name="Chinwalla A."/>
            <person name="Mardis E.R."/>
            <person name="Wilson R.K."/>
        </authorList>
    </citation>
    <scope>NUCLEOTIDE SEQUENCE [LARGE SCALE GENOMIC DNA]</scope>
    <source>
        <strain evidence="4">ATCC 35185</strain>
        <strain evidence="5">ATCC 35185 / DSM 20758 / VPI D19B-28</strain>
    </source>
</reference>
<keyword evidence="6" id="KW-1185">Reference proteome</keyword>
<dbReference type="OrthoDB" id="2474608at2"/>
<dbReference type="AlphaFoldDB" id="C9LU95"/>
<feature type="region of interest" description="Disordered" evidence="1">
    <location>
        <begin position="226"/>
        <end position="249"/>
    </location>
</feature>
<dbReference type="EMBL" id="ACKP02000015">
    <property type="protein sequence ID" value="EEX77626.1"/>
    <property type="molecule type" value="Genomic_DNA"/>
</dbReference>
<evidence type="ECO:0000313" key="3">
    <source>
        <dbReference type="EMBL" id="AEC00280.1"/>
    </source>
</evidence>
<feature type="domain" description="Dit-like phage tail protein N-terminal" evidence="2">
    <location>
        <begin position="70"/>
        <end position="224"/>
    </location>
</feature>
<evidence type="ECO:0000313" key="6">
    <source>
        <dbReference type="Proteomes" id="UP000011124"/>
    </source>
</evidence>
<gene>
    <name evidence="3" type="ordered locus">Selsp_1321</name>
    <name evidence="4" type="ORF">SELSPUOL_00902</name>
</gene>
<protein>
    <recommendedName>
        <fullName evidence="2">Dit-like phage tail protein N-terminal domain-containing protein</fullName>
    </recommendedName>
</protein>
<evidence type="ECO:0000313" key="4">
    <source>
        <dbReference type="EMBL" id="EEX77626.1"/>
    </source>
</evidence>
<dbReference type="STRING" id="546271.Selsp_1321"/>
<dbReference type="HOGENOM" id="CLU_1049288_0_0_9"/>
<dbReference type="KEGG" id="ssg:Selsp_1321"/>
<sequence>MGVKRGLSVDGIIYFSDLLESKKEPDWMEFGVQIGKLSGHYEIIDFLTGYKNMDQFLFRTPKWPIGGMYFDGIMRTEHVSRIRPTEYPVQTGATMTDHALVEPAEVTIEIMMTDAKASSYMQNPMLPQGFPINPPIFDHCWPDLGGVPDMLTMAKDGRSARAWMNLRKLQVQRIPITVETRLQTYHNMLIEELSAPDDVMTLHALRCTVRLREIIFAQVAQTETSARASASAEETSSGQTPVQTGEGIDKTAARSIQDAGGEIFA</sequence>
<dbReference type="Proteomes" id="UP000003505">
    <property type="component" value="Unassembled WGS sequence"/>
</dbReference>
<evidence type="ECO:0000256" key="1">
    <source>
        <dbReference type="SAM" id="MobiDB-lite"/>
    </source>
</evidence>
<proteinExistence type="predicted"/>
<reference evidence="3 6" key="2">
    <citation type="submission" date="2011-04" db="EMBL/GenBank/DDBJ databases">
        <title>The complete genome of Selenomonas sputigena DSM 20758.</title>
        <authorList>
            <consortium name="US DOE Joint Genome Institute (JGI-PGF)"/>
            <person name="Lucas S."/>
            <person name="Copeland A."/>
            <person name="Lapidus A."/>
            <person name="Bruce D."/>
            <person name="Goodwin L."/>
            <person name="Pitluck S."/>
            <person name="Peters L."/>
            <person name="Kyrpides N."/>
            <person name="Mavromatis K."/>
            <person name="Ivanova N."/>
            <person name="Ovchinnikova G."/>
            <person name="Teshima H."/>
            <person name="Detter J.C."/>
            <person name="Tapia R."/>
            <person name="Han C."/>
            <person name="Land M."/>
            <person name="Hauser L."/>
            <person name="Markowitz V."/>
            <person name="Cheng J.-F."/>
            <person name="Hugenholtz P."/>
            <person name="Woyke T."/>
            <person name="Wu D."/>
            <person name="Gronow S."/>
            <person name="Wellnitz S."/>
            <person name="Schneider S."/>
            <person name="Klenk H.-P."/>
            <person name="Eisen J.A."/>
        </authorList>
    </citation>
    <scope>NUCLEOTIDE SEQUENCE [LARGE SCALE GENOMIC DNA]</scope>
    <source>
        <strain evidence="3">ATCC 35185</strain>
        <strain evidence="6">ATCC 35185 / DSM 20758 / VPI D19B-28</strain>
    </source>
</reference>
<dbReference type="Proteomes" id="UP000011124">
    <property type="component" value="Chromosome"/>
</dbReference>
<dbReference type="Pfam" id="PF21821">
    <property type="entry name" value="Dit_like"/>
    <property type="match status" value="1"/>
</dbReference>
<dbReference type="InterPro" id="IPR048494">
    <property type="entry name" value="Dit-like_N"/>
</dbReference>
<organism evidence="4 5">
    <name type="scientific">Selenomonas sputigena (strain ATCC 35185 / DSM 20758 / CCUG 44933 / VPI D19B-28)</name>
    <dbReference type="NCBI Taxonomy" id="546271"/>
    <lineage>
        <taxon>Bacteria</taxon>
        <taxon>Bacillati</taxon>
        <taxon>Bacillota</taxon>
        <taxon>Negativicutes</taxon>
        <taxon>Selenomonadales</taxon>
        <taxon>Selenomonadaceae</taxon>
        <taxon>Selenomonas</taxon>
    </lineage>
</organism>
<accession>C9LU95</accession>
<dbReference type="eggNOG" id="ENOG5032R6T">
    <property type="taxonomic scope" value="Bacteria"/>
</dbReference>
<feature type="compositionally biased region" description="Low complexity" evidence="1">
    <location>
        <begin position="226"/>
        <end position="237"/>
    </location>
</feature>